<dbReference type="Gene3D" id="2.60.40.1120">
    <property type="entry name" value="Carboxypeptidase-like, regulatory domain"/>
    <property type="match status" value="1"/>
</dbReference>
<dbReference type="Pfam" id="PF13715">
    <property type="entry name" value="CarbopepD_reg_2"/>
    <property type="match status" value="1"/>
</dbReference>
<dbReference type="NCBIfam" id="TIGR04056">
    <property type="entry name" value="OMP_RagA_SusC"/>
    <property type="match status" value="1"/>
</dbReference>
<dbReference type="SUPFAM" id="SSF56935">
    <property type="entry name" value="Porins"/>
    <property type="match status" value="1"/>
</dbReference>
<dbReference type="Gene3D" id="1.25.40.390">
    <property type="match status" value="1"/>
</dbReference>
<proteinExistence type="predicted"/>
<dbReference type="EMBL" id="LSMT01000868">
    <property type="protein sequence ID" value="PFX13939.1"/>
    <property type="molecule type" value="Genomic_DNA"/>
</dbReference>
<feature type="domain" description="RagB/SusD" evidence="7">
    <location>
        <begin position="1212"/>
        <end position="1537"/>
    </location>
</feature>
<name>A0A2B4RAV1_STYPI</name>
<dbReference type="STRING" id="50429.A0A2B4RAV1"/>
<dbReference type="Pfam" id="PF07715">
    <property type="entry name" value="Plug"/>
    <property type="match status" value="1"/>
</dbReference>
<dbReference type="OrthoDB" id="449370at2759"/>
<dbReference type="InterPro" id="IPR012944">
    <property type="entry name" value="SusD_RagB_dom"/>
</dbReference>
<feature type="domain" description="TonB-dependent receptor-like beta-barrel" evidence="5">
    <location>
        <begin position="449"/>
        <end position="812"/>
    </location>
</feature>
<dbReference type="SUPFAM" id="SSF49464">
    <property type="entry name" value="Carboxypeptidase regulatory domain-like"/>
    <property type="match status" value="1"/>
</dbReference>
<dbReference type="InterPro" id="IPR000531">
    <property type="entry name" value="Beta-barrel_TonB"/>
</dbReference>
<gene>
    <name evidence="8" type="primary">susC</name>
    <name evidence="8" type="ORF">AWC38_SpisGene21944</name>
</gene>
<keyword evidence="3" id="KW-0472">Membrane</keyword>
<comment type="caution">
    <text evidence="8">The sequence shown here is derived from an EMBL/GenBank/DDBJ whole genome shotgun (WGS) entry which is preliminary data.</text>
</comment>
<comment type="subcellular location">
    <subcellularLocation>
        <location evidence="1">Cell outer membrane</location>
    </subcellularLocation>
</comment>
<feature type="domain" description="TonB-dependent receptor plug" evidence="6">
    <location>
        <begin position="119"/>
        <end position="224"/>
    </location>
</feature>
<dbReference type="InterPro" id="IPR012910">
    <property type="entry name" value="Plug_dom"/>
</dbReference>
<evidence type="ECO:0000256" key="4">
    <source>
        <dbReference type="ARBA" id="ARBA00023237"/>
    </source>
</evidence>
<reference evidence="8" key="1">
    <citation type="journal article" date="2017" name="J. ISSAAS">
        <title>Comparative analysis of the genomes of Stylophora pistillata and Acropora digitifera provides evidence for extensive differences between species of corals.</title>
        <authorList>
            <person name="Voolstra C.R."/>
            <person name="Li Y."/>
            <person name="Liew Y.J."/>
            <person name="Baumgarten S."/>
            <person name="Zoccola D."/>
            <person name="Flot J.-F."/>
            <person name="Tambutte S."/>
            <person name="Allemand D."/>
            <person name="Aranda M."/>
        </authorList>
    </citation>
    <scope>NUCLEOTIDE SEQUENCE</scope>
    <source>
        <strain evidence="8">CSM Monaco</strain>
        <tissue evidence="8">Whole animal</tissue>
    </source>
</reference>
<dbReference type="InterPro" id="IPR023996">
    <property type="entry name" value="TonB-dep_OMP_SusC/RagA"/>
</dbReference>
<dbReference type="InterPro" id="IPR037066">
    <property type="entry name" value="Plug_dom_sf"/>
</dbReference>
<dbReference type="InterPro" id="IPR008969">
    <property type="entry name" value="CarboxyPept-like_regulatory"/>
</dbReference>
<dbReference type="Pfam" id="PF07980">
    <property type="entry name" value="SusD_RagB"/>
    <property type="match status" value="1"/>
</dbReference>
<evidence type="ECO:0000256" key="2">
    <source>
        <dbReference type="ARBA" id="ARBA00022729"/>
    </source>
</evidence>
<evidence type="ECO:0000256" key="1">
    <source>
        <dbReference type="ARBA" id="ARBA00004442"/>
    </source>
</evidence>
<dbReference type="InterPro" id="IPR011990">
    <property type="entry name" value="TPR-like_helical_dom_sf"/>
</dbReference>
<dbReference type="InterPro" id="IPR039426">
    <property type="entry name" value="TonB-dep_rcpt-like"/>
</dbReference>
<evidence type="ECO:0000313" key="8">
    <source>
        <dbReference type="EMBL" id="PFX13939.1"/>
    </source>
</evidence>
<evidence type="ECO:0000256" key="3">
    <source>
        <dbReference type="ARBA" id="ARBA00023136"/>
    </source>
</evidence>
<protein>
    <submittedName>
        <fullName evidence="8">TonB-dependent receptor SusC</fullName>
    </submittedName>
</protein>
<dbReference type="Gene3D" id="2.170.130.10">
    <property type="entry name" value="TonB-dependent receptor, plug domain"/>
    <property type="match status" value="1"/>
</dbReference>
<accession>A0A2B4RAV1</accession>
<evidence type="ECO:0000259" key="6">
    <source>
        <dbReference type="Pfam" id="PF07715"/>
    </source>
</evidence>
<evidence type="ECO:0000259" key="7">
    <source>
        <dbReference type="Pfam" id="PF07980"/>
    </source>
</evidence>
<dbReference type="Pfam" id="PF00593">
    <property type="entry name" value="TonB_dep_Rec_b-barrel"/>
    <property type="match status" value="1"/>
</dbReference>
<keyword evidence="4" id="KW-0998">Cell outer membrane</keyword>
<dbReference type="PROSITE" id="PS52016">
    <property type="entry name" value="TONB_DEPENDENT_REC_3"/>
    <property type="match status" value="1"/>
</dbReference>
<keyword evidence="2" id="KW-0732">Signal</keyword>
<organism evidence="8">
    <name type="scientific">Stylophora pistillata</name>
    <name type="common">Smooth cauliflower coral</name>
    <dbReference type="NCBI Taxonomy" id="50429"/>
    <lineage>
        <taxon>Eukaryota</taxon>
        <taxon>Metazoa</taxon>
        <taxon>Cnidaria</taxon>
        <taxon>Anthozoa</taxon>
        <taxon>Hexacorallia</taxon>
        <taxon>Scleractinia</taxon>
        <taxon>Astrocoeniina</taxon>
        <taxon>Pocilloporidae</taxon>
        <taxon>Stylophora</taxon>
    </lineage>
</organism>
<sequence>MRYSNLHWVRGQSPIVAPLMLPHSLREVKGSVVDNEGEPLPGVLVKVKGAKKAVQTDFDGNFKIKVKDGDVLAISYMGMKTTIQEVKEGKDVYNVSLSLSAESLDDVVVTAYGSQSKTNLATTSSTVESVAIENRPVVSLGEALQGLAPGLIISPSSVGGVPGAGVSISIRGTSSINGGTTPLILVDGMEMDIEFLDPNDIESVTVLEDIASSSVYGARGSRGVIVIKTKSGAGTKPRVQIRSSVSSQNFRNIPNKLNSVELANAYNDVAENDGADPYYSDDTIEKFKKYINKKTADPKWRLKGSSLGWLRHPRDNQEFFGNVDHFKEIFKMSGWRTQQNVSVSGGLIYGEEKDKKINYKLSGNFFQQGSMIRKRYQNTEDYYFKRRVMGLNLDSKPVKWATFGVRMNYTNYERSQPLWGQYGPMAGGSVGYERLFEILVKYHPYISMQYDGPGNKNTYYNGDFATNLSKALDDYKNLQTVASVVLEPIKNWKTTFRYRHRITNYGDERYIKKTYWYNIETNKYVERAPTIAGSYRKRLWRQSYNSPQLLTQYENTFGDHYIKVFAGAEQEYEFYESLLGTKLKGVTDKVQSLDTSTGKDEVYESKWHWATRGVFGSINYTFGKRYVLNASIRHDGSSKFKEGNRWGTFYSYALAYNVSNEPAFQNFFEDIKINDLKLKFSSGQIGNQDVGLYTYVETLGINQELAWLQGGKRDLWTSAPGLVNEDVTWETKTDTNYGIELTALDKRLYTQFTYYKNVTKDMLGPAAPLPSTLGASSVRINNSEMTNTGFTASVTWKDKIGQVSYELTANFADNVRKITKYYNPKKLISSWYEGQVFGEIWGYETVGIMDKDTAAKVKANSDDIKTKATDGYANQRRFAADWSEGDIRYKDENGDGKIDWGDNTVDNAGDRKIIGNTSTRYRYSLDSNISWNGFRLRMFFQGVGKRDIDLSGNMGFNSFNDANIYPDMLDYWREDNKDAFYPKPYFSSANKSKNRETQSRYIVSGAYLRLKNLTLSYSLKKDVLKKIGIHRASLIFSTDNIFTIQSEKLPSRIDPELTGGSPGMTHPLYRTYSLDKPLKPTIEETALERISRKTIVENMVKDIDKAIANMKDGSVGESDRINKYVALALKARFCLYEGTWEKHHEGTTFGVTGADGTNFITLARDAADEIIKSGRYELVKGPAGREYVDLFNKTNYAGNKEVIFWGKRDKDQELAHNVNRTLYHGHGPQLTKEFVDACLMKNGKLPTTANGFAGETGYYQENLNVDGKDLTYKDPTGADVNLKVTYANTLKDRDPRLVQSVFSVGMLMLTNGASADMLFPHLKLNRHNKCTGYPLRKYAISDYAQVEGGTDTGILGNIIFRYAEVLLIYAEAQAELGNNAQAIAKIDMLRDRVGMTKLSAQMPASSTVLDEVRRERRIELLAEGHRQSDIFRWKAASTYIINHKPHGIKFTGNAWLDDTSTGMYSGNYEPIINVTGGKGGKIAKIDLTGFLDNGFISPYEKQIPDGYKFKEDRDYLRPINKEDILLSNGKLKQNPGYE</sequence>
<dbReference type="SUPFAM" id="SSF48452">
    <property type="entry name" value="TPR-like"/>
    <property type="match status" value="1"/>
</dbReference>
<evidence type="ECO:0000259" key="5">
    <source>
        <dbReference type="Pfam" id="PF00593"/>
    </source>
</evidence>
<keyword evidence="8" id="KW-0675">Receptor</keyword>